<reference evidence="3" key="1">
    <citation type="journal article" date="2019" name="Int. J. Syst. Evol. Microbiol.">
        <title>The Global Catalogue of Microorganisms (GCM) 10K type strain sequencing project: providing services to taxonomists for standard genome sequencing and annotation.</title>
        <authorList>
            <consortium name="The Broad Institute Genomics Platform"/>
            <consortium name="The Broad Institute Genome Sequencing Center for Infectious Disease"/>
            <person name="Wu L."/>
            <person name="Ma J."/>
        </authorList>
    </citation>
    <scope>NUCLEOTIDE SEQUENCE [LARGE SCALE GENOMIC DNA]</scope>
    <source>
        <strain evidence="3">JCM 17110</strain>
    </source>
</reference>
<accession>A0ABP6VRT1</accession>
<evidence type="ECO:0000256" key="1">
    <source>
        <dbReference type="SAM" id="MobiDB-lite"/>
    </source>
</evidence>
<feature type="compositionally biased region" description="Basic and acidic residues" evidence="1">
    <location>
        <begin position="11"/>
        <end position="21"/>
    </location>
</feature>
<proteinExistence type="predicted"/>
<comment type="caution">
    <text evidence="2">The sequence shown here is derived from an EMBL/GenBank/DDBJ whole genome shotgun (WGS) entry which is preliminary data.</text>
</comment>
<protein>
    <submittedName>
        <fullName evidence="2">Uncharacterized protein</fullName>
    </submittedName>
</protein>
<gene>
    <name evidence="2" type="ORF">GCM10022394_17580</name>
</gene>
<sequence length="75" mass="8076">MPNRTPPGSGCKKEAKEKQELSHGGQVNGLSTLLGILKSGRAGKYFPAILWNWVIKGEIWAIQGEGEAPKSGFPQ</sequence>
<name>A0ABP6VRT1_9GAMM</name>
<dbReference type="Proteomes" id="UP001500795">
    <property type="component" value="Unassembled WGS sequence"/>
</dbReference>
<organism evidence="2 3">
    <name type="scientific">Zobellella aerophila</name>
    <dbReference type="NCBI Taxonomy" id="870480"/>
    <lineage>
        <taxon>Bacteria</taxon>
        <taxon>Pseudomonadati</taxon>
        <taxon>Pseudomonadota</taxon>
        <taxon>Gammaproteobacteria</taxon>
        <taxon>Aeromonadales</taxon>
        <taxon>Aeromonadaceae</taxon>
        <taxon>Zobellella</taxon>
    </lineage>
</organism>
<evidence type="ECO:0000313" key="3">
    <source>
        <dbReference type="Proteomes" id="UP001500795"/>
    </source>
</evidence>
<dbReference type="EMBL" id="BAABCX010000002">
    <property type="protein sequence ID" value="GAA3538422.1"/>
    <property type="molecule type" value="Genomic_DNA"/>
</dbReference>
<feature type="region of interest" description="Disordered" evidence="1">
    <location>
        <begin position="1"/>
        <end position="24"/>
    </location>
</feature>
<evidence type="ECO:0000313" key="2">
    <source>
        <dbReference type="EMBL" id="GAA3538422.1"/>
    </source>
</evidence>
<keyword evidence="3" id="KW-1185">Reference proteome</keyword>